<reference evidence="2 3" key="1">
    <citation type="journal article" date="2007" name="Science">
        <title>Sea anemone genome reveals ancestral eumetazoan gene repertoire and genomic organization.</title>
        <authorList>
            <person name="Putnam N.H."/>
            <person name="Srivastava M."/>
            <person name="Hellsten U."/>
            <person name="Dirks B."/>
            <person name="Chapman J."/>
            <person name="Salamov A."/>
            <person name="Terry A."/>
            <person name="Shapiro H."/>
            <person name="Lindquist E."/>
            <person name="Kapitonov V.V."/>
            <person name="Jurka J."/>
            <person name="Genikhovich G."/>
            <person name="Grigoriev I.V."/>
            <person name="Lucas S.M."/>
            <person name="Steele R.E."/>
            <person name="Finnerty J.R."/>
            <person name="Technau U."/>
            <person name="Martindale M.Q."/>
            <person name="Rokhsar D.S."/>
        </authorList>
    </citation>
    <scope>NUCLEOTIDE SEQUENCE [LARGE SCALE GENOMIC DNA]</scope>
    <source>
        <strain evidence="3">CH2 X CH6</strain>
    </source>
</reference>
<dbReference type="eggNOG" id="ENOG502SUHA">
    <property type="taxonomic scope" value="Eukaryota"/>
</dbReference>
<protein>
    <recommendedName>
        <fullName evidence="4">C3H1-type domain-containing protein</fullName>
    </recommendedName>
</protein>
<evidence type="ECO:0000313" key="2">
    <source>
        <dbReference type="EMBL" id="EDO35767.1"/>
    </source>
</evidence>
<keyword evidence="3" id="KW-1185">Reference proteome</keyword>
<name>A7SKJ1_NEMVE</name>
<evidence type="ECO:0000256" key="1">
    <source>
        <dbReference type="SAM" id="MobiDB-lite"/>
    </source>
</evidence>
<dbReference type="PhylomeDB" id="A7SKJ1"/>
<proteinExistence type="predicted"/>
<dbReference type="AlphaFoldDB" id="A7SKJ1"/>
<accession>A7SKJ1</accession>
<gene>
    <name evidence="2" type="ORF">NEMVEDRAFT_v1g213696</name>
</gene>
<dbReference type="Proteomes" id="UP000001593">
    <property type="component" value="Unassembled WGS sequence"/>
</dbReference>
<dbReference type="InParanoid" id="A7SKJ1"/>
<feature type="region of interest" description="Disordered" evidence="1">
    <location>
        <begin position="184"/>
        <end position="210"/>
    </location>
</feature>
<organism evidence="2 3">
    <name type="scientific">Nematostella vectensis</name>
    <name type="common">Starlet sea anemone</name>
    <dbReference type="NCBI Taxonomy" id="45351"/>
    <lineage>
        <taxon>Eukaryota</taxon>
        <taxon>Metazoa</taxon>
        <taxon>Cnidaria</taxon>
        <taxon>Anthozoa</taxon>
        <taxon>Hexacorallia</taxon>
        <taxon>Actiniaria</taxon>
        <taxon>Edwardsiidae</taxon>
        <taxon>Nematostella</taxon>
    </lineage>
</organism>
<dbReference type="PANTHER" id="PTHR35558:SF1">
    <property type="entry name" value="ENDONUCLEASE_EXONUCLEASE_PHOSPHATASE DOMAIN-CONTAINING PROTEIN"/>
    <property type="match status" value="1"/>
</dbReference>
<dbReference type="HOGENOM" id="CLU_1311447_0_0_1"/>
<sequence>MVTQIVTGKYVDLRDLLPTNCSPATEAEPLLKLDGLLILTATQSRKPKQAIEDIVSWVEAFSIYMAVATHYHPQRFKNLHQYLLLIIRTYRQFSGRAWQNYDVAFRQQAAALRCEDWSAIDTQLFNFHTAGSAPLPLPQPRSRSTTNCISWNRGSCVAPNPSACHFTHSCLTYHRNHQVRHCPNRPTGLLSHRNRPRSPPPAAPKRFKRN</sequence>
<evidence type="ECO:0008006" key="4">
    <source>
        <dbReference type="Google" id="ProtNLM"/>
    </source>
</evidence>
<evidence type="ECO:0000313" key="3">
    <source>
        <dbReference type="Proteomes" id="UP000001593"/>
    </source>
</evidence>
<dbReference type="KEGG" id="nve:5507170"/>
<dbReference type="PANTHER" id="PTHR35558">
    <property type="entry name" value="SGNH_HYDRO DOMAIN-CONTAINING PROTEIN"/>
    <property type="match status" value="1"/>
</dbReference>
<dbReference type="OMA" id="NCSPATE"/>
<dbReference type="EMBL" id="DS469688">
    <property type="protein sequence ID" value="EDO35767.1"/>
    <property type="molecule type" value="Genomic_DNA"/>
</dbReference>